<dbReference type="Proteomes" id="UP001215598">
    <property type="component" value="Unassembled WGS sequence"/>
</dbReference>
<organism evidence="1 2">
    <name type="scientific">Mycena metata</name>
    <dbReference type="NCBI Taxonomy" id="1033252"/>
    <lineage>
        <taxon>Eukaryota</taxon>
        <taxon>Fungi</taxon>
        <taxon>Dikarya</taxon>
        <taxon>Basidiomycota</taxon>
        <taxon>Agaricomycotina</taxon>
        <taxon>Agaricomycetes</taxon>
        <taxon>Agaricomycetidae</taxon>
        <taxon>Agaricales</taxon>
        <taxon>Marasmiineae</taxon>
        <taxon>Mycenaceae</taxon>
        <taxon>Mycena</taxon>
    </lineage>
</organism>
<accession>A0AAD7H4Q7</accession>
<keyword evidence="2" id="KW-1185">Reference proteome</keyword>
<name>A0AAD7H4Q7_9AGAR</name>
<reference evidence="1" key="1">
    <citation type="submission" date="2023-03" db="EMBL/GenBank/DDBJ databases">
        <title>Massive genome expansion in bonnet fungi (Mycena s.s.) driven by repeated elements and novel gene families across ecological guilds.</title>
        <authorList>
            <consortium name="Lawrence Berkeley National Laboratory"/>
            <person name="Harder C.B."/>
            <person name="Miyauchi S."/>
            <person name="Viragh M."/>
            <person name="Kuo A."/>
            <person name="Thoen E."/>
            <person name="Andreopoulos B."/>
            <person name="Lu D."/>
            <person name="Skrede I."/>
            <person name="Drula E."/>
            <person name="Henrissat B."/>
            <person name="Morin E."/>
            <person name="Kohler A."/>
            <person name="Barry K."/>
            <person name="LaButti K."/>
            <person name="Morin E."/>
            <person name="Salamov A."/>
            <person name="Lipzen A."/>
            <person name="Mereny Z."/>
            <person name="Hegedus B."/>
            <person name="Baldrian P."/>
            <person name="Stursova M."/>
            <person name="Weitz H."/>
            <person name="Taylor A."/>
            <person name="Grigoriev I.V."/>
            <person name="Nagy L.G."/>
            <person name="Martin F."/>
            <person name="Kauserud H."/>
        </authorList>
    </citation>
    <scope>NUCLEOTIDE SEQUENCE</scope>
    <source>
        <strain evidence="1">CBHHK182m</strain>
    </source>
</reference>
<sequence length="210" mass="23525">MPLLIYFPVTERHYDSGKLIRERLGIVLEGLPCVPLIFSFFLKCMPFLSAPLANARSGEHGWRRTRYRCCAARFPFSAVLSPALQVTTHPHSLRSVLHIPRRELCVLPEGTRGLWRAKGLGIDTVKLILLAPNLNPWHDFTPPALQFRPSSAGASTLSSDFMLRTAAPQSSRFASLLQSPCHQVQLCTAYSRRMSFWLPSLARPPPPPVL</sequence>
<gene>
    <name evidence="1" type="ORF">B0H16DRAFT_582043</name>
</gene>
<comment type="caution">
    <text evidence="1">The sequence shown here is derived from an EMBL/GenBank/DDBJ whole genome shotgun (WGS) entry which is preliminary data.</text>
</comment>
<evidence type="ECO:0000313" key="2">
    <source>
        <dbReference type="Proteomes" id="UP001215598"/>
    </source>
</evidence>
<dbReference type="EMBL" id="JARKIB010000374">
    <property type="protein sequence ID" value="KAJ7712223.1"/>
    <property type="molecule type" value="Genomic_DNA"/>
</dbReference>
<proteinExistence type="predicted"/>
<protein>
    <submittedName>
        <fullName evidence="1">Uncharacterized protein</fullName>
    </submittedName>
</protein>
<evidence type="ECO:0000313" key="1">
    <source>
        <dbReference type="EMBL" id="KAJ7712223.1"/>
    </source>
</evidence>
<dbReference type="AlphaFoldDB" id="A0AAD7H4Q7"/>